<accession>A0A8U8AYQ8</accession>
<dbReference type="Proteomes" id="UP000694382">
    <property type="component" value="Chromosome 17"/>
</dbReference>
<name>A0A8U8AYQ8_GEOPR</name>
<proteinExistence type="predicted"/>
<reference evidence="1" key="1">
    <citation type="submission" date="2020-02" db="EMBL/GenBank/DDBJ databases">
        <authorList>
            <person name="Enbody D E."/>
            <person name="Pettersson E M."/>
        </authorList>
    </citation>
    <scope>NUCLEOTIDE SEQUENCE [LARGE SCALE GENOMIC DNA]</scope>
</reference>
<sequence length="102" mass="11448">MPSLIPPESREFSFLSLVLGLLIIFISHPCPDLFNIFPFLLQVLQFSCGSVLLLSIALIFMVLTARKRRQSEGTYSPSQQEVAGARLEMDSVLKVPPEERLI</sequence>
<protein>
    <submittedName>
        <fullName evidence="1">Uncharacterized protein</fullName>
    </submittedName>
</protein>
<reference evidence="1" key="2">
    <citation type="submission" date="2025-08" db="UniProtKB">
        <authorList>
            <consortium name="Ensembl"/>
        </authorList>
    </citation>
    <scope>IDENTIFICATION</scope>
</reference>
<dbReference type="AlphaFoldDB" id="A0A8U8AYQ8"/>
<evidence type="ECO:0000313" key="2">
    <source>
        <dbReference type="Proteomes" id="UP000694382"/>
    </source>
</evidence>
<keyword evidence="2" id="KW-1185">Reference proteome</keyword>
<dbReference type="Ensembl" id="ENSCPVT00000024588.1">
    <property type="protein sequence ID" value="ENSCPVP00000026202.1"/>
    <property type="gene ID" value="ENSCPVG00000016988.1"/>
</dbReference>
<organism evidence="1 2">
    <name type="scientific">Geospiza parvula</name>
    <name type="common">Small tree-finch</name>
    <name type="synonym">Camarhynchus parvulus</name>
    <dbReference type="NCBI Taxonomy" id="87175"/>
    <lineage>
        <taxon>Eukaryota</taxon>
        <taxon>Metazoa</taxon>
        <taxon>Chordata</taxon>
        <taxon>Craniata</taxon>
        <taxon>Vertebrata</taxon>
        <taxon>Euteleostomi</taxon>
        <taxon>Archelosauria</taxon>
        <taxon>Archosauria</taxon>
        <taxon>Dinosauria</taxon>
        <taxon>Saurischia</taxon>
        <taxon>Theropoda</taxon>
        <taxon>Coelurosauria</taxon>
        <taxon>Aves</taxon>
        <taxon>Neognathae</taxon>
        <taxon>Neoaves</taxon>
        <taxon>Telluraves</taxon>
        <taxon>Australaves</taxon>
        <taxon>Passeriformes</taxon>
        <taxon>Thraupidae</taxon>
        <taxon>Camarhynchus</taxon>
    </lineage>
</organism>
<reference evidence="1" key="3">
    <citation type="submission" date="2025-09" db="UniProtKB">
        <authorList>
            <consortium name="Ensembl"/>
        </authorList>
    </citation>
    <scope>IDENTIFICATION</scope>
</reference>
<evidence type="ECO:0000313" key="1">
    <source>
        <dbReference type="Ensembl" id="ENSCPVP00000026202.1"/>
    </source>
</evidence>